<dbReference type="SUPFAM" id="SSF82689">
    <property type="entry name" value="Mechanosensitive channel protein MscS (YggB), C-terminal domain"/>
    <property type="match status" value="1"/>
</dbReference>
<dbReference type="SUPFAM" id="SSF82861">
    <property type="entry name" value="Mechanosensitive channel protein MscS (YggB), transmembrane region"/>
    <property type="match status" value="1"/>
</dbReference>
<evidence type="ECO:0000259" key="9">
    <source>
        <dbReference type="Pfam" id="PF21082"/>
    </source>
</evidence>
<reference evidence="12 13" key="1">
    <citation type="submission" date="2019-11" db="EMBL/GenBank/DDBJ databases">
        <authorList>
            <person name="Holert J."/>
        </authorList>
    </citation>
    <scope>NUCLEOTIDE SEQUENCE [LARGE SCALE GENOMIC DNA]</scope>
    <source>
        <strain evidence="10">BC3_2A</strain>
        <strain evidence="11">SB11_1A</strain>
    </source>
</reference>
<feature type="transmembrane region" description="Helical" evidence="7">
    <location>
        <begin position="98"/>
        <end position="117"/>
    </location>
</feature>
<gene>
    <name evidence="11" type="ORF">IHBHHGIJ_03438</name>
    <name evidence="10" type="ORF">KFEGEMFD_02003</name>
</gene>
<protein>
    <submittedName>
        <fullName evidence="11">Putative MscS family protein.1</fullName>
    </submittedName>
</protein>
<dbReference type="Gene3D" id="1.10.287.1260">
    <property type="match status" value="1"/>
</dbReference>
<dbReference type="InterPro" id="IPR010920">
    <property type="entry name" value="LSM_dom_sf"/>
</dbReference>
<dbReference type="SUPFAM" id="SSF50182">
    <property type="entry name" value="Sm-like ribonucleoproteins"/>
    <property type="match status" value="1"/>
</dbReference>
<evidence type="ECO:0000256" key="7">
    <source>
        <dbReference type="SAM" id="Phobius"/>
    </source>
</evidence>
<name>A0A5S9Q900_9GAMM</name>
<keyword evidence="4 7" id="KW-0812">Transmembrane</keyword>
<evidence type="ECO:0000313" key="12">
    <source>
        <dbReference type="Proteomes" id="UP000435877"/>
    </source>
</evidence>
<evidence type="ECO:0000313" key="10">
    <source>
        <dbReference type="EMBL" id="CAA0103365.1"/>
    </source>
</evidence>
<feature type="domain" description="Mechanosensitive ion channel MscS C-terminal" evidence="9">
    <location>
        <begin position="215"/>
        <end position="300"/>
    </location>
</feature>
<dbReference type="EMBL" id="CACSIK010000004">
    <property type="protein sequence ID" value="CAA0113563.1"/>
    <property type="molecule type" value="Genomic_DNA"/>
</dbReference>
<evidence type="ECO:0000259" key="8">
    <source>
        <dbReference type="Pfam" id="PF00924"/>
    </source>
</evidence>
<dbReference type="Pfam" id="PF21082">
    <property type="entry name" value="MS_channel_3rd"/>
    <property type="match status" value="1"/>
</dbReference>
<keyword evidence="5 7" id="KW-1133">Transmembrane helix</keyword>
<evidence type="ECO:0000313" key="11">
    <source>
        <dbReference type="EMBL" id="CAA0113563.1"/>
    </source>
</evidence>
<dbReference type="PANTHER" id="PTHR30347">
    <property type="entry name" value="POTASSIUM CHANNEL RELATED"/>
    <property type="match status" value="1"/>
</dbReference>
<dbReference type="InterPro" id="IPR011014">
    <property type="entry name" value="MscS_channel_TM-2"/>
</dbReference>
<sequence length="325" mass="35202">MQFSGKSLYSIINKAKNWPCIEGAIITLDSFFLSLNSYLSFPLISLGKSPVTLGTLLTGCVVVGVAMVASRVLRGSLRSVAQRRTAFSSSILYTIERLIHYVVLCIGAVIALSVVGIDFSKLALVASALSVGIGFGLQAIFSNFVSGLIILVERALKVGDYVQLESGVIGVVTEITVRATIITTLENAEVIVPNSEFVNGKVTNWTHTNNYCRLRIPFGVAYGTDKDRMRDVVLAAIGELPQTLLDFPGRSPSVIMKGFGDSSLDFELLVWVKPEYAAQQSGTRSAFLWTIDTALVDAGIVVPFPQRDLHIVSDYKDQAIRDSEG</sequence>
<organism evidence="11 12">
    <name type="scientific">Zhongshania aliphaticivorans</name>
    <dbReference type="NCBI Taxonomy" id="1470434"/>
    <lineage>
        <taxon>Bacteria</taxon>
        <taxon>Pseudomonadati</taxon>
        <taxon>Pseudomonadota</taxon>
        <taxon>Gammaproteobacteria</taxon>
        <taxon>Cellvibrionales</taxon>
        <taxon>Spongiibacteraceae</taxon>
        <taxon>Zhongshania</taxon>
    </lineage>
</organism>
<dbReference type="Proteomes" id="UP000435877">
    <property type="component" value="Unassembled WGS sequence"/>
</dbReference>
<evidence type="ECO:0000256" key="5">
    <source>
        <dbReference type="ARBA" id="ARBA00022989"/>
    </source>
</evidence>
<dbReference type="Proteomes" id="UP000439591">
    <property type="component" value="Unassembled WGS sequence"/>
</dbReference>
<dbReference type="InterPro" id="IPR011066">
    <property type="entry name" value="MscS_channel_C_sf"/>
</dbReference>
<keyword evidence="3" id="KW-1003">Cell membrane</keyword>
<dbReference type="InterPro" id="IPR052702">
    <property type="entry name" value="MscS-like_channel"/>
</dbReference>
<keyword evidence="12" id="KW-1185">Reference proteome</keyword>
<feature type="transmembrane region" description="Helical" evidence="7">
    <location>
        <begin position="123"/>
        <end position="152"/>
    </location>
</feature>
<comment type="similarity">
    <text evidence="2">Belongs to the MscS (TC 1.A.23) family.</text>
</comment>
<evidence type="ECO:0000256" key="4">
    <source>
        <dbReference type="ARBA" id="ARBA00022692"/>
    </source>
</evidence>
<dbReference type="EMBL" id="CACSIM010000003">
    <property type="protein sequence ID" value="CAA0103365.1"/>
    <property type="molecule type" value="Genomic_DNA"/>
</dbReference>
<dbReference type="Gene3D" id="3.30.70.100">
    <property type="match status" value="1"/>
</dbReference>
<dbReference type="Pfam" id="PF00924">
    <property type="entry name" value="MS_channel_2nd"/>
    <property type="match status" value="1"/>
</dbReference>
<feature type="domain" description="Mechanosensitive ion channel MscS" evidence="8">
    <location>
        <begin position="140"/>
        <end position="207"/>
    </location>
</feature>
<feature type="transmembrane region" description="Helical" evidence="7">
    <location>
        <begin position="51"/>
        <end position="73"/>
    </location>
</feature>
<dbReference type="PANTHER" id="PTHR30347:SF1">
    <property type="entry name" value="MECHANOSENSITIVE CHANNEL MSCK"/>
    <property type="match status" value="1"/>
</dbReference>
<dbReference type="GO" id="GO:0008381">
    <property type="term" value="F:mechanosensitive monoatomic ion channel activity"/>
    <property type="evidence" value="ECO:0007669"/>
    <property type="project" value="UniProtKB-ARBA"/>
</dbReference>
<dbReference type="InterPro" id="IPR006685">
    <property type="entry name" value="MscS_channel_2nd"/>
</dbReference>
<evidence type="ECO:0000256" key="2">
    <source>
        <dbReference type="ARBA" id="ARBA00008017"/>
    </source>
</evidence>
<dbReference type="GO" id="GO:0005886">
    <property type="term" value="C:plasma membrane"/>
    <property type="evidence" value="ECO:0007669"/>
    <property type="project" value="UniProtKB-SubCell"/>
</dbReference>
<accession>A0A5S9Q900</accession>
<comment type="subcellular location">
    <subcellularLocation>
        <location evidence="1">Cell membrane</location>
        <topology evidence="1">Multi-pass membrane protein</topology>
    </subcellularLocation>
</comment>
<evidence type="ECO:0000256" key="3">
    <source>
        <dbReference type="ARBA" id="ARBA00022475"/>
    </source>
</evidence>
<dbReference type="AlphaFoldDB" id="A0A5S9Q900"/>
<keyword evidence="6 7" id="KW-0472">Membrane</keyword>
<evidence type="ECO:0000256" key="6">
    <source>
        <dbReference type="ARBA" id="ARBA00023136"/>
    </source>
</evidence>
<dbReference type="InterPro" id="IPR023408">
    <property type="entry name" value="MscS_beta-dom_sf"/>
</dbReference>
<proteinExistence type="inferred from homology"/>
<dbReference type="Gene3D" id="2.30.30.60">
    <property type="match status" value="1"/>
</dbReference>
<evidence type="ECO:0000313" key="13">
    <source>
        <dbReference type="Proteomes" id="UP000439591"/>
    </source>
</evidence>
<evidence type="ECO:0000256" key="1">
    <source>
        <dbReference type="ARBA" id="ARBA00004651"/>
    </source>
</evidence>
<dbReference type="InterPro" id="IPR049278">
    <property type="entry name" value="MS_channel_C"/>
</dbReference>